<keyword evidence="3" id="KW-1185">Reference proteome</keyword>
<name>A0A9N9S946_9DIPT</name>
<proteinExistence type="predicted"/>
<organism evidence="2 3">
    <name type="scientific">Chironomus riparius</name>
    <dbReference type="NCBI Taxonomy" id="315576"/>
    <lineage>
        <taxon>Eukaryota</taxon>
        <taxon>Metazoa</taxon>
        <taxon>Ecdysozoa</taxon>
        <taxon>Arthropoda</taxon>
        <taxon>Hexapoda</taxon>
        <taxon>Insecta</taxon>
        <taxon>Pterygota</taxon>
        <taxon>Neoptera</taxon>
        <taxon>Endopterygota</taxon>
        <taxon>Diptera</taxon>
        <taxon>Nematocera</taxon>
        <taxon>Chironomoidea</taxon>
        <taxon>Chironomidae</taxon>
        <taxon>Chironominae</taxon>
        <taxon>Chironomus</taxon>
    </lineage>
</organism>
<dbReference type="SUPFAM" id="SSF52058">
    <property type="entry name" value="L domain-like"/>
    <property type="match status" value="1"/>
</dbReference>
<evidence type="ECO:0000313" key="2">
    <source>
        <dbReference type="EMBL" id="CAG9811710.1"/>
    </source>
</evidence>
<sequence length="510" mass="57409">MSRIYLAVVLFMNINSALASSALQCTYGSHHYEVVNDIYQCSADVNISITTQDSACISSVTGSHVGTKTNEGVIGFRAVGQNIQFFPLGLQLQFPNIELIHLESCPLKHLHKSDLKDYKSLVYLCIFNSDLSIIEDGIFDNNQQLKLINFGSNKFLNIEPSAFKNLDKLTHFYLHAVPCIVRYTRDRNGVESILNSLVTQCKNPEFLSMHKKFKNLESRSTSEDIKEDLKVLQLEFQSSEFSENPSLKTRLQELKVAKIDNLGTQISSDMQAASFNKGLKFDSCPRTELMFNGIKLQLTDHDSKLVNIQKVIESTQNSTASSIDNIISSINDMKSSLTKAKAELKTDIQASQVTLKASQDIIKSSQDEVISNLSNIKITVSDVESSLSKIKGSQNELQSSINKLRLTQNELGIALDKVGKNEDLDEKLSKIEVVEEHLLDFEVKTSEKFQEIKQDLASRHHKMGVNIEEKIKGIEKRLIKKFEDILEEKLRKILDEKLANIIGDQKLKDT</sequence>
<gene>
    <name evidence="2" type="ORF">CHIRRI_LOCUS14517</name>
</gene>
<dbReference type="OrthoDB" id="694479at2759"/>
<reference evidence="2" key="1">
    <citation type="submission" date="2022-01" db="EMBL/GenBank/DDBJ databases">
        <authorList>
            <person name="King R."/>
        </authorList>
    </citation>
    <scope>NUCLEOTIDE SEQUENCE</scope>
</reference>
<feature type="signal peptide" evidence="1">
    <location>
        <begin position="1"/>
        <end position="19"/>
    </location>
</feature>
<dbReference type="InterPro" id="IPR001611">
    <property type="entry name" value="Leu-rich_rpt"/>
</dbReference>
<evidence type="ECO:0000313" key="3">
    <source>
        <dbReference type="Proteomes" id="UP001153620"/>
    </source>
</evidence>
<dbReference type="Proteomes" id="UP001153620">
    <property type="component" value="Chromosome 4"/>
</dbReference>
<dbReference type="InterPro" id="IPR032675">
    <property type="entry name" value="LRR_dom_sf"/>
</dbReference>
<evidence type="ECO:0000256" key="1">
    <source>
        <dbReference type="SAM" id="SignalP"/>
    </source>
</evidence>
<dbReference type="EMBL" id="OU895880">
    <property type="protein sequence ID" value="CAG9811710.1"/>
    <property type="molecule type" value="Genomic_DNA"/>
</dbReference>
<dbReference type="AlphaFoldDB" id="A0A9N9S946"/>
<feature type="chain" id="PRO_5040278537" evidence="1">
    <location>
        <begin position="20"/>
        <end position="510"/>
    </location>
</feature>
<protein>
    <submittedName>
        <fullName evidence="2">Uncharacterized protein</fullName>
    </submittedName>
</protein>
<dbReference type="Pfam" id="PF13855">
    <property type="entry name" value="LRR_8"/>
    <property type="match status" value="1"/>
</dbReference>
<keyword evidence="1" id="KW-0732">Signal</keyword>
<dbReference type="Gene3D" id="3.80.10.10">
    <property type="entry name" value="Ribonuclease Inhibitor"/>
    <property type="match status" value="1"/>
</dbReference>
<reference evidence="2" key="2">
    <citation type="submission" date="2022-10" db="EMBL/GenBank/DDBJ databases">
        <authorList>
            <consortium name="ENA_rothamsted_submissions"/>
            <consortium name="culmorum"/>
            <person name="King R."/>
        </authorList>
    </citation>
    <scope>NUCLEOTIDE SEQUENCE</scope>
</reference>
<accession>A0A9N9S946</accession>